<name>A0ABV1CZU8_9FIRM</name>
<organism evidence="2 3">
    <name type="scientific">Megasphaera intestinihominis</name>
    <dbReference type="NCBI Taxonomy" id="3133159"/>
    <lineage>
        <taxon>Bacteria</taxon>
        <taxon>Bacillati</taxon>
        <taxon>Bacillota</taxon>
        <taxon>Negativicutes</taxon>
        <taxon>Veillonellales</taxon>
        <taxon>Veillonellaceae</taxon>
        <taxon>Megasphaera</taxon>
    </lineage>
</organism>
<keyword evidence="1" id="KW-0808">Transferase</keyword>
<dbReference type="EMBL" id="JBBMEU010000121">
    <property type="protein sequence ID" value="MEQ2423285.1"/>
    <property type="molecule type" value="Genomic_DNA"/>
</dbReference>
<protein>
    <submittedName>
        <fullName evidence="2">Glycosyltransferase</fullName>
    </submittedName>
</protein>
<dbReference type="Gene3D" id="3.90.550.20">
    <property type="match status" value="1"/>
</dbReference>
<gene>
    <name evidence="2" type="ORF">WMO23_11175</name>
</gene>
<evidence type="ECO:0000313" key="2">
    <source>
        <dbReference type="EMBL" id="MEQ2423285.1"/>
    </source>
</evidence>
<dbReference type="RefSeq" id="WP_349174106.1">
    <property type="nucleotide sequence ID" value="NZ_JBBMEU010000121.1"/>
</dbReference>
<evidence type="ECO:0000256" key="1">
    <source>
        <dbReference type="ARBA" id="ARBA00022679"/>
    </source>
</evidence>
<dbReference type="Pfam" id="PF04488">
    <property type="entry name" value="Gly_transf_sug"/>
    <property type="match status" value="1"/>
</dbReference>
<dbReference type="PANTHER" id="PTHR32385">
    <property type="entry name" value="MANNOSYL PHOSPHORYLINOSITOL CERAMIDE SYNTHASE"/>
    <property type="match status" value="1"/>
</dbReference>
<dbReference type="Proteomes" id="UP001433088">
    <property type="component" value="Unassembled WGS sequence"/>
</dbReference>
<dbReference type="InterPro" id="IPR007577">
    <property type="entry name" value="GlycoTrfase_DXD_sugar-bd_CS"/>
</dbReference>
<dbReference type="PANTHER" id="PTHR32385:SF15">
    <property type="entry name" value="INOSITOL PHOSPHOCERAMIDE MANNOSYLTRANSFERASE 1"/>
    <property type="match status" value="1"/>
</dbReference>
<accession>A0ABV1CZU8</accession>
<proteinExistence type="predicted"/>
<sequence>MIPKIIHYCWFGGTPIPDDVKTYIESWRKFCPDYKIKEWNESNFNVNENAYCKEAYEAKKWAFVTDYVRLKALYEEGGFYMDTDVEVVKSLNPLRAYNAVSGYESQTHIPTGTMGACRDNEWIGMLLRYYDNRHFLKKDGSFDLTTNVEVITHLTSQKYGLVFDGEKKIFGNNMVLLPFDYLCAKDMNTGEEKVTDNTFTIHHFTGSWLSKETKEYIKIFHYYHQRYRDIGFPEFLAFQLTRISTAYAQGGILYILEKMYKKMKK</sequence>
<dbReference type="InterPro" id="IPR051706">
    <property type="entry name" value="Glycosyltransferase_domain"/>
</dbReference>
<dbReference type="InterPro" id="IPR029044">
    <property type="entry name" value="Nucleotide-diphossugar_trans"/>
</dbReference>
<dbReference type="SUPFAM" id="SSF53448">
    <property type="entry name" value="Nucleotide-diphospho-sugar transferases"/>
    <property type="match status" value="1"/>
</dbReference>
<evidence type="ECO:0000313" key="3">
    <source>
        <dbReference type="Proteomes" id="UP001433088"/>
    </source>
</evidence>
<keyword evidence="3" id="KW-1185">Reference proteome</keyword>
<reference evidence="2 3" key="1">
    <citation type="submission" date="2024-03" db="EMBL/GenBank/DDBJ databases">
        <title>Human intestinal bacterial collection.</title>
        <authorList>
            <person name="Pauvert C."/>
            <person name="Hitch T.C.A."/>
            <person name="Clavel T."/>
        </authorList>
    </citation>
    <scope>NUCLEOTIDE SEQUENCE [LARGE SCALE GENOMIC DNA]</scope>
    <source>
        <strain evidence="2 3">CLA-AA-H81</strain>
    </source>
</reference>
<comment type="caution">
    <text evidence="2">The sequence shown here is derived from an EMBL/GenBank/DDBJ whole genome shotgun (WGS) entry which is preliminary data.</text>
</comment>